<feature type="coiled-coil region" evidence="1">
    <location>
        <begin position="1276"/>
        <end position="1303"/>
    </location>
</feature>
<evidence type="ECO:0000313" key="4">
    <source>
        <dbReference type="Ensembl" id="ENSGMOP00000000558.2"/>
    </source>
</evidence>
<evidence type="ECO:0000256" key="2">
    <source>
        <dbReference type="SAM" id="MobiDB-lite"/>
    </source>
</evidence>
<evidence type="ECO:0000256" key="1">
    <source>
        <dbReference type="SAM" id="Coils"/>
    </source>
</evidence>
<dbReference type="OMA" id="GMDMTQC"/>
<keyword evidence="1" id="KW-0175">Coiled coil</keyword>
<feature type="region of interest" description="Disordered" evidence="2">
    <location>
        <begin position="707"/>
        <end position="751"/>
    </location>
</feature>
<dbReference type="PANTHER" id="PTHR16520">
    <property type="entry name" value="KINETOCHORE SCAFFOLD 1"/>
    <property type="match status" value="1"/>
</dbReference>
<evidence type="ECO:0000259" key="3">
    <source>
        <dbReference type="Pfam" id="PF18210"/>
    </source>
</evidence>
<dbReference type="InterPro" id="IPR037388">
    <property type="entry name" value="Blinkin"/>
</dbReference>
<feature type="compositionally biased region" description="Basic and acidic residues" evidence="2">
    <location>
        <begin position="646"/>
        <end position="657"/>
    </location>
</feature>
<accession>A0A8C4YUU8</accession>
<dbReference type="Pfam" id="PF18210">
    <property type="entry name" value="Knl1_RWD_C"/>
    <property type="match status" value="1"/>
</dbReference>
<reference evidence="4" key="1">
    <citation type="submission" date="2025-08" db="UniProtKB">
        <authorList>
            <consortium name="Ensembl"/>
        </authorList>
    </citation>
    <scope>IDENTIFICATION</scope>
</reference>
<feature type="coiled-coil region" evidence="1">
    <location>
        <begin position="1117"/>
        <end position="1144"/>
    </location>
</feature>
<feature type="compositionally biased region" description="Polar residues" evidence="2">
    <location>
        <begin position="735"/>
        <end position="751"/>
    </location>
</feature>
<feature type="compositionally biased region" description="Polar residues" evidence="2">
    <location>
        <begin position="707"/>
        <end position="726"/>
    </location>
</feature>
<feature type="region of interest" description="Disordered" evidence="2">
    <location>
        <begin position="621"/>
        <end position="661"/>
    </location>
</feature>
<feature type="compositionally biased region" description="Polar residues" evidence="2">
    <location>
        <begin position="925"/>
        <end position="938"/>
    </location>
</feature>
<evidence type="ECO:0000313" key="5">
    <source>
        <dbReference type="Proteomes" id="UP000694546"/>
    </source>
</evidence>
<organism evidence="4 5">
    <name type="scientific">Gadus morhua</name>
    <name type="common">Atlantic cod</name>
    <dbReference type="NCBI Taxonomy" id="8049"/>
    <lineage>
        <taxon>Eukaryota</taxon>
        <taxon>Metazoa</taxon>
        <taxon>Chordata</taxon>
        <taxon>Craniata</taxon>
        <taxon>Vertebrata</taxon>
        <taxon>Euteleostomi</taxon>
        <taxon>Actinopterygii</taxon>
        <taxon>Neopterygii</taxon>
        <taxon>Teleostei</taxon>
        <taxon>Neoteleostei</taxon>
        <taxon>Acanthomorphata</taxon>
        <taxon>Zeiogadaria</taxon>
        <taxon>Gadariae</taxon>
        <taxon>Gadiformes</taxon>
        <taxon>Gadoidei</taxon>
        <taxon>Gadidae</taxon>
        <taxon>Gadus</taxon>
    </lineage>
</organism>
<dbReference type="InterPro" id="IPR043651">
    <property type="entry name" value="KNL1_MELT_rpt"/>
</dbReference>
<dbReference type="Pfam" id="PF19221">
    <property type="entry name" value="MELT"/>
    <property type="match status" value="1"/>
</dbReference>
<keyword evidence="5" id="KW-1185">Reference proteome</keyword>
<proteinExistence type="predicted"/>
<reference evidence="4" key="2">
    <citation type="submission" date="2025-09" db="UniProtKB">
        <authorList>
            <consortium name="Ensembl"/>
        </authorList>
    </citation>
    <scope>IDENTIFICATION</scope>
</reference>
<dbReference type="PANTHER" id="PTHR16520:SF3">
    <property type="entry name" value="KINETOCHORE SCAFFOLD 1"/>
    <property type="match status" value="1"/>
</dbReference>
<dbReference type="CDD" id="cd22817">
    <property type="entry name" value="DRWD-N_Knl1"/>
    <property type="match status" value="1"/>
</dbReference>
<dbReference type="GO" id="GO:0008608">
    <property type="term" value="P:attachment of spindle microtubules to kinetochore"/>
    <property type="evidence" value="ECO:0007669"/>
    <property type="project" value="InterPro"/>
</dbReference>
<feature type="region of interest" description="Disordered" evidence="2">
    <location>
        <begin position="922"/>
        <end position="944"/>
    </location>
</feature>
<dbReference type="GO" id="GO:0005634">
    <property type="term" value="C:nucleus"/>
    <property type="evidence" value="ECO:0007669"/>
    <property type="project" value="TreeGrafter"/>
</dbReference>
<dbReference type="GO" id="GO:0034501">
    <property type="term" value="P:protein localization to kinetochore"/>
    <property type="evidence" value="ECO:0007669"/>
    <property type="project" value="InterPro"/>
</dbReference>
<dbReference type="GeneTree" id="ENSGT00410000025918"/>
<dbReference type="Proteomes" id="UP000694546">
    <property type="component" value="Chromosome 21"/>
</dbReference>
<protein>
    <recommendedName>
        <fullName evidence="3">Knl1 C-terminal RWD domain-containing protein</fullName>
    </recommendedName>
</protein>
<sequence length="1505" mass="167981">MESPDPLKNMSNIGKSRRRISILKAPRTSFDFPDPELLESPVEVAMPVEKRNSRRVSFAPATDVLLFSKENRNGSPVRKPLQDISAAINPDNRNPIGVIEKGKQPIADMENLLYAPLQTFQQRKEVSMVSHDAEDLFGEKTMMFSAHDDDLDVTHSHTVVITNDSDLPYQDGEMLPTCANMDFLMSMDRRKAEPCILPKISSSSVRHFDPAFEKLLASFSKPSLPKDNSVLHKVEQNVPLTISQTAAIDSKSLHAVTTMTKQQGMSRFPITDRFKNSEDFELDMDFTTCQTRVIEAKDLDLGKPSYTVTSGGSVRVMADHQPDNALNLVKMATDNFEVVNMEMTQSQTAASVSLHGVELLQMSQDILKSSTEWNNPSEDNDMEFTTCATRVFEMKDVDVPAKRGSMAFMAAFTKASTQITLQNEFGGEMPESLHSNTLLHSEEVMGGVTSRREGFERYNSESETVAIDAKNLNPVKSLGNKRKSLAFAATCRKVDDVAESGYCEDKIQTNTETDSEMEFTSCQTRLIETKHLTFVKPSLIFPEANQENDRQTLCSEDVELTRSTGISNTLFHRGRKSLALFEEKSPGMHVNVFNMSSSESGNPDEIVIGGSHIVAIQSKDVHCPDDSSQNDSKVTGPPEGLSPNHSESRENLGDHLKNRSHGLTAFGGMKLAQNGTIPNYTSTFSRSMFSLDGKVTKVSDLNDQLDASQNDVKSTPLSVNKNSPGNANGFGASPESATMQKNDGSDSSQENCSLSCGLESAPCITAAVDGVDDTSSTKSRRMSLADLRFKIRRMSCLLNEPTERISVDVCDAPLSQPKSASDGISDKTPLTALQHNLETQTTDNADYTQPEQSAEEQQPCVTGPLKLNRRSLLSRLILPKRPRSSCRMPGREHDYEVATHQVSSGMSDNIVDEVLPNISSEEDTSMVNENPQSTNEDGSSLHGRHLQGTSEEVVWELLPGHPSDSQCERTSPVDGEDMMAAEKRRRISSESNIETPNQSPEKGKCLGTLPLTPAVMAKAKDVSNHSTSQLRSETTFESTLKQSLFESQLEGHMDYTNDFRKNVADESITVSEFFQLLNIDFVIHNPRQSILPGKLASHLGHTTENLLKNRHIHHPKQMVYEAEHKNLAEKVERLKARMKDQARLLHTVNQPLWEELKCFSEDELKIFGSKMKERSYFFRKRSKAQSHEMKEALYSNLLQANLEERQRLRGKTEEADGMLKSLDDCIQELETELAAVEENGSGDSKLTLKSGQLGLEKVTIEIADKERQMCEMEVQKKCNVDQVKRLEAEIQDLNGQFTLLRRLNEWKLAERRADYDVYSFLYGSLLLEVVFDTGAGEGRDERNILDINFKLELDEEKSECHARLVHTLVSDFISGQSPWVGKYLSSRCVPKLLHDVALVVSRLRLLGEEVRRLRDWGSVTFKISDIRCVGKRVHIVFSSLEAMVEFELSLAVTMAYPCSPLQLQDFKNHIGSTSVRRLEEIVSSVSPDKNYLTRIVKAIHAAVHS</sequence>
<dbReference type="InterPro" id="IPR040850">
    <property type="entry name" value="Knl1_RWD_C"/>
</dbReference>
<name>A0A8C4YUU8_GADMO</name>
<dbReference type="GO" id="GO:0051301">
    <property type="term" value="P:cell division"/>
    <property type="evidence" value="ECO:0007669"/>
    <property type="project" value="InterPro"/>
</dbReference>
<feature type="domain" description="Knl1 C-terminal RWD" evidence="3">
    <location>
        <begin position="1261"/>
        <end position="1407"/>
    </location>
</feature>
<dbReference type="Ensembl" id="ENSGMOT00000000587.2">
    <property type="protein sequence ID" value="ENSGMOP00000000558.2"/>
    <property type="gene ID" value="ENSGMOG00000000563.2"/>
</dbReference>